<sequence length="113" mass="12740">MEPPTSSLQFDAEKYFYREPGQPRRVTPSTQKINIPILNLSTSSGKLFSPVPQISNPQITQLGRVELGIKIPIIKPGQELPLETDFGTLNDIRKARYKTERINSGASFQPYNH</sequence>
<proteinExistence type="predicted"/>
<reference evidence="1" key="1">
    <citation type="journal article" date="2019" name="MBio">
        <title>Virus Genomes from Deep Sea Sediments Expand the Ocean Megavirome and Support Independent Origins of Viral Gigantism.</title>
        <authorList>
            <person name="Backstrom D."/>
            <person name="Yutin N."/>
            <person name="Jorgensen S.L."/>
            <person name="Dharamshi J."/>
            <person name="Homa F."/>
            <person name="Zaremba-Niedwiedzka K."/>
            <person name="Spang A."/>
            <person name="Wolf Y.I."/>
            <person name="Koonin E.V."/>
            <person name="Ettema T.J."/>
        </authorList>
    </citation>
    <scope>NUCLEOTIDE SEQUENCE</scope>
</reference>
<dbReference type="EMBL" id="MK500519">
    <property type="protein sequence ID" value="QBK91272.1"/>
    <property type="molecule type" value="Genomic_DNA"/>
</dbReference>
<gene>
    <name evidence="1" type="ORF">LCPAC202_02460</name>
</gene>
<evidence type="ECO:0000313" key="1">
    <source>
        <dbReference type="EMBL" id="QBK91272.1"/>
    </source>
</evidence>
<protein>
    <submittedName>
        <fullName evidence="1">Uncharacterized protein</fullName>
    </submittedName>
</protein>
<name>A0A481Z790_9VIRU</name>
<organism evidence="1">
    <name type="scientific">Pithovirus LCPAC202</name>
    <dbReference type="NCBI Taxonomy" id="2506592"/>
    <lineage>
        <taxon>Viruses</taxon>
        <taxon>Pithoviruses</taxon>
    </lineage>
</organism>
<accession>A0A481Z790</accession>